<evidence type="ECO:0000313" key="2">
    <source>
        <dbReference type="Proteomes" id="UP001295684"/>
    </source>
</evidence>
<comment type="caution">
    <text evidence="1">The sequence shown here is derived from an EMBL/GenBank/DDBJ whole genome shotgun (WGS) entry which is preliminary data.</text>
</comment>
<evidence type="ECO:0000313" key="1">
    <source>
        <dbReference type="EMBL" id="CAI2380833.1"/>
    </source>
</evidence>
<dbReference type="GO" id="GO:0006614">
    <property type="term" value="P:SRP-dependent cotranslational protein targeting to membrane"/>
    <property type="evidence" value="ECO:0007669"/>
    <property type="project" value="InterPro"/>
</dbReference>
<dbReference type="InterPro" id="IPR036891">
    <property type="entry name" value="Signal_recog_part_SRP54_M_sf"/>
</dbReference>
<dbReference type="AlphaFoldDB" id="A0AAD1XWM8"/>
<dbReference type="GO" id="GO:0008312">
    <property type="term" value="F:7S RNA binding"/>
    <property type="evidence" value="ECO:0007669"/>
    <property type="project" value="InterPro"/>
</dbReference>
<dbReference type="GO" id="GO:0048500">
    <property type="term" value="C:signal recognition particle"/>
    <property type="evidence" value="ECO:0007669"/>
    <property type="project" value="InterPro"/>
</dbReference>
<gene>
    <name evidence="1" type="ORF">ECRASSUSDP1_LOCUS22273</name>
</gene>
<sequence>MLARNLLKSTHLSCFKMLSTPVSMRFISNPIDMEKRKKEKQDKAFQDDIKYFLSKDNFTLHDFHEKVRLGLKDKSTISTMMYGEDPEIKVLEGQNKVLSAMYDEEKRDTSLLTKTKKKEICEAAQVELADIKDVLTKHKQMNGFHKFLLKRRERGEPMPENNDELTDIYRYEKPSFLMPESKNEKYSKKQRVRFNYRRLT</sequence>
<keyword evidence="2" id="KW-1185">Reference proteome</keyword>
<protein>
    <submittedName>
        <fullName evidence="1">Uncharacterized protein</fullName>
    </submittedName>
</protein>
<organism evidence="1 2">
    <name type="scientific">Euplotes crassus</name>
    <dbReference type="NCBI Taxonomy" id="5936"/>
    <lineage>
        <taxon>Eukaryota</taxon>
        <taxon>Sar</taxon>
        <taxon>Alveolata</taxon>
        <taxon>Ciliophora</taxon>
        <taxon>Intramacronucleata</taxon>
        <taxon>Spirotrichea</taxon>
        <taxon>Hypotrichia</taxon>
        <taxon>Euplotida</taxon>
        <taxon>Euplotidae</taxon>
        <taxon>Moneuplotes</taxon>
    </lineage>
</organism>
<name>A0AAD1XWM8_EUPCR</name>
<reference evidence="1" key="1">
    <citation type="submission" date="2023-07" db="EMBL/GenBank/DDBJ databases">
        <authorList>
            <consortium name="AG Swart"/>
            <person name="Singh M."/>
            <person name="Singh A."/>
            <person name="Seah K."/>
            <person name="Emmerich C."/>
        </authorList>
    </citation>
    <scope>NUCLEOTIDE SEQUENCE</scope>
    <source>
        <strain evidence="1">DP1</strain>
    </source>
</reference>
<dbReference type="Gene3D" id="1.10.260.30">
    <property type="entry name" value="Signal recognition particle, SRP54 subunit, M-domain"/>
    <property type="match status" value="1"/>
</dbReference>
<dbReference type="Proteomes" id="UP001295684">
    <property type="component" value="Unassembled WGS sequence"/>
</dbReference>
<accession>A0AAD1XWM8</accession>
<dbReference type="SUPFAM" id="SSF47446">
    <property type="entry name" value="Signal peptide-binding domain"/>
    <property type="match status" value="1"/>
</dbReference>
<dbReference type="EMBL" id="CAMPGE010022827">
    <property type="protein sequence ID" value="CAI2380833.1"/>
    <property type="molecule type" value="Genomic_DNA"/>
</dbReference>
<proteinExistence type="predicted"/>